<evidence type="ECO:0000313" key="2">
    <source>
        <dbReference type="Proteomes" id="UP000828390"/>
    </source>
</evidence>
<keyword evidence="2" id="KW-1185">Reference proteome</keyword>
<reference evidence="1" key="1">
    <citation type="journal article" date="2019" name="bioRxiv">
        <title>The Genome of the Zebra Mussel, Dreissena polymorpha: A Resource for Invasive Species Research.</title>
        <authorList>
            <person name="McCartney M.A."/>
            <person name="Auch B."/>
            <person name="Kono T."/>
            <person name="Mallez S."/>
            <person name="Zhang Y."/>
            <person name="Obille A."/>
            <person name="Becker A."/>
            <person name="Abrahante J.E."/>
            <person name="Garbe J."/>
            <person name="Badalamenti J.P."/>
            <person name="Herman A."/>
            <person name="Mangelson H."/>
            <person name="Liachko I."/>
            <person name="Sullivan S."/>
            <person name="Sone E.D."/>
            <person name="Koren S."/>
            <person name="Silverstein K.A.T."/>
            <person name="Beckman K.B."/>
            <person name="Gohl D.M."/>
        </authorList>
    </citation>
    <scope>NUCLEOTIDE SEQUENCE</scope>
    <source>
        <strain evidence="1">Duluth1</strain>
        <tissue evidence="1">Whole animal</tissue>
    </source>
</reference>
<gene>
    <name evidence="1" type="ORF">DPMN_193771</name>
</gene>
<organism evidence="1 2">
    <name type="scientific">Dreissena polymorpha</name>
    <name type="common">Zebra mussel</name>
    <name type="synonym">Mytilus polymorpha</name>
    <dbReference type="NCBI Taxonomy" id="45954"/>
    <lineage>
        <taxon>Eukaryota</taxon>
        <taxon>Metazoa</taxon>
        <taxon>Spiralia</taxon>
        <taxon>Lophotrochozoa</taxon>
        <taxon>Mollusca</taxon>
        <taxon>Bivalvia</taxon>
        <taxon>Autobranchia</taxon>
        <taxon>Heteroconchia</taxon>
        <taxon>Euheterodonta</taxon>
        <taxon>Imparidentia</taxon>
        <taxon>Neoheterodontei</taxon>
        <taxon>Myida</taxon>
        <taxon>Dreissenoidea</taxon>
        <taxon>Dreissenidae</taxon>
        <taxon>Dreissena</taxon>
    </lineage>
</organism>
<dbReference type="Proteomes" id="UP000828390">
    <property type="component" value="Unassembled WGS sequence"/>
</dbReference>
<protein>
    <submittedName>
        <fullName evidence="1">Uncharacterized protein</fullName>
    </submittedName>
</protein>
<dbReference type="EMBL" id="JAIWYP010000020">
    <property type="protein sequence ID" value="KAH3692617.1"/>
    <property type="molecule type" value="Genomic_DNA"/>
</dbReference>
<name>A0A9D4BEZ0_DREPO</name>
<proteinExistence type="predicted"/>
<comment type="caution">
    <text evidence="1">The sequence shown here is derived from an EMBL/GenBank/DDBJ whole genome shotgun (WGS) entry which is preliminary data.</text>
</comment>
<sequence>MLPCPATRPGSIADITNKQKQLDTMFKNMKHVTTTEDAHVAKELKLPAEITDLKCRSMRDNLLVFSIPEENNENCDNKIVDLIVRHKTSYTKCIRFTWHTKWGLSDKTR</sequence>
<evidence type="ECO:0000313" key="1">
    <source>
        <dbReference type="EMBL" id="KAH3692617.1"/>
    </source>
</evidence>
<accession>A0A9D4BEZ0</accession>
<dbReference type="AlphaFoldDB" id="A0A9D4BEZ0"/>
<reference evidence="1" key="2">
    <citation type="submission" date="2020-11" db="EMBL/GenBank/DDBJ databases">
        <authorList>
            <person name="McCartney M.A."/>
            <person name="Auch B."/>
            <person name="Kono T."/>
            <person name="Mallez S."/>
            <person name="Becker A."/>
            <person name="Gohl D.M."/>
            <person name="Silverstein K.A.T."/>
            <person name="Koren S."/>
            <person name="Bechman K.B."/>
            <person name="Herman A."/>
            <person name="Abrahante J.E."/>
            <person name="Garbe J."/>
        </authorList>
    </citation>
    <scope>NUCLEOTIDE SEQUENCE</scope>
    <source>
        <strain evidence="1">Duluth1</strain>
        <tissue evidence="1">Whole animal</tissue>
    </source>
</reference>